<dbReference type="AlphaFoldDB" id="A0AAV7RXR8"/>
<gene>
    <name evidence="1" type="ORF">NDU88_008357</name>
</gene>
<name>A0AAV7RXR8_PLEWA</name>
<dbReference type="Proteomes" id="UP001066276">
    <property type="component" value="Chromosome 5"/>
</dbReference>
<evidence type="ECO:0000313" key="1">
    <source>
        <dbReference type="EMBL" id="KAJ1155628.1"/>
    </source>
</evidence>
<accession>A0AAV7RXR8</accession>
<proteinExistence type="predicted"/>
<evidence type="ECO:0000313" key="2">
    <source>
        <dbReference type="Proteomes" id="UP001066276"/>
    </source>
</evidence>
<organism evidence="1 2">
    <name type="scientific">Pleurodeles waltl</name>
    <name type="common">Iberian ribbed newt</name>
    <dbReference type="NCBI Taxonomy" id="8319"/>
    <lineage>
        <taxon>Eukaryota</taxon>
        <taxon>Metazoa</taxon>
        <taxon>Chordata</taxon>
        <taxon>Craniata</taxon>
        <taxon>Vertebrata</taxon>
        <taxon>Euteleostomi</taxon>
        <taxon>Amphibia</taxon>
        <taxon>Batrachia</taxon>
        <taxon>Caudata</taxon>
        <taxon>Salamandroidea</taxon>
        <taxon>Salamandridae</taxon>
        <taxon>Pleurodelinae</taxon>
        <taxon>Pleurodeles</taxon>
    </lineage>
</organism>
<keyword evidence="2" id="KW-1185">Reference proteome</keyword>
<comment type="caution">
    <text evidence="1">The sequence shown here is derived from an EMBL/GenBank/DDBJ whole genome shotgun (WGS) entry which is preliminary data.</text>
</comment>
<reference evidence="1" key="1">
    <citation type="journal article" date="2022" name="bioRxiv">
        <title>Sequencing and chromosome-scale assembly of the giantPleurodeles waltlgenome.</title>
        <authorList>
            <person name="Brown T."/>
            <person name="Elewa A."/>
            <person name="Iarovenko S."/>
            <person name="Subramanian E."/>
            <person name="Araus A.J."/>
            <person name="Petzold A."/>
            <person name="Susuki M."/>
            <person name="Suzuki K.-i.T."/>
            <person name="Hayashi T."/>
            <person name="Toyoda A."/>
            <person name="Oliveira C."/>
            <person name="Osipova E."/>
            <person name="Leigh N.D."/>
            <person name="Simon A."/>
            <person name="Yun M.H."/>
        </authorList>
    </citation>
    <scope>NUCLEOTIDE SEQUENCE</scope>
    <source>
        <strain evidence="1">20211129_DDA</strain>
        <tissue evidence="1">Liver</tissue>
    </source>
</reference>
<dbReference type="EMBL" id="JANPWB010000009">
    <property type="protein sequence ID" value="KAJ1155628.1"/>
    <property type="molecule type" value="Genomic_DNA"/>
</dbReference>
<sequence>MERGAGHGRGTGSVERLPLLRWEPTEISSSPPDGVGAPAPIDFWGSCVPPPRVTRVPFGPAALCLGDRDPGRAWRVEVVPDWRTAARRIDRLCRGAAQVFPGPRGYRPRRYLDLVPLVFCV</sequence>
<protein>
    <submittedName>
        <fullName evidence="1">Uncharacterized protein</fullName>
    </submittedName>
</protein>